<organism evidence="8 9">
    <name type="scientific">Actinidia rufa</name>
    <dbReference type="NCBI Taxonomy" id="165716"/>
    <lineage>
        <taxon>Eukaryota</taxon>
        <taxon>Viridiplantae</taxon>
        <taxon>Streptophyta</taxon>
        <taxon>Embryophyta</taxon>
        <taxon>Tracheophyta</taxon>
        <taxon>Spermatophyta</taxon>
        <taxon>Magnoliopsida</taxon>
        <taxon>eudicotyledons</taxon>
        <taxon>Gunneridae</taxon>
        <taxon>Pentapetalae</taxon>
        <taxon>asterids</taxon>
        <taxon>Ericales</taxon>
        <taxon>Actinidiaceae</taxon>
        <taxon>Actinidia</taxon>
    </lineage>
</organism>
<dbReference type="PANTHER" id="PTHR31140">
    <property type="entry name" value="B3 DOMAIN-CONTAINING TRANSCRIPTION FACTOR ABI3"/>
    <property type="match status" value="1"/>
</dbReference>
<evidence type="ECO:0000259" key="7">
    <source>
        <dbReference type="PROSITE" id="PS50863"/>
    </source>
</evidence>
<evidence type="ECO:0000256" key="3">
    <source>
        <dbReference type="ARBA" id="ARBA00023125"/>
    </source>
</evidence>
<feature type="compositionally biased region" description="Polar residues" evidence="6">
    <location>
        <begin position="291"/>
        <end position="300"/>
    </location>
</feature>
<feature type="region of interest" description="Disordered" evidence="6">
    <location>
        <begin position="250"/>
        <end position="311"/>
    </location>
</feature>
<evidence type="ECO:0000256" key="1">
    <source>
        <dbReference type="ARBA" id="ARBA00004123"/>
    </source>
</evidence>
<name>A0A7J0E2F4_9ERIC</name>
<dbReference type="GO" id="GO:0005634">
    <property type="term" value="C:nucleus"/>
    <property type="evidence" value="ECO:0007669"/>
    <property type="project" value="UniProtKB-SubCell"/>
</dbReference>
<dbReference type="AlphaFoldDB" id="A0A7J0E2F4"/>
<gene>
    <name evidence="8" type="ORF">Acr_01g0003870</name>
</gene>
<dbReference type="PROSITE" id="PS50863">
    <property type="entry name" value="B3"/>
    <property type="match status" value="1"/>
</dbReference>
<keyword evidence="5" id="KW-0539">Nucleus</keyword>
<keyword evidence="3" id="KW-0238">DNA-binding</keyword>
<dbReference type="OrthoDB" id="1588403at2759"/>
<keyword evidence="9" id="KW-1185">Reference proteome</keyword>
<proteinExistence type="predicted"/>
<reference evidence="8 9" key="1">
    <citation type="submission" date="2019-07" db="EMBL/GenBank/DDBJ databases">
        <title>De Novo Assembly of kiwifruit Actinidia rufa.</title>
        <authorList>
            <person name="Sugita-Konishi S."/>
            <person name="Sato K."/>
            <person name="Mori E."/>
            <person name="Abe Y."/>
            <person name="Kisaki G."/>
            <person name="Hamano K."/>
            <person name="Suezawa K."/>
            <person name="Otani M."/>
            <person name="Fukuda T."/>
            <person name="Manabe T."/>
            <person name="Gomi K."/>
            <person name="Tabuchi M."/>
            <person name="Akimitsu K."/>
            <person name="Kataoka I."/>
        </authorList>
    </citation>
    <scope>NUCLEOTIDE SEQUENCE [LARGE SCALE GENOMIC DNA]</scope>
    <source>
        <strain evidence="9">cv. Fuchu</strain>
    </source>
</reference>
<evidence type="ECO:0000256" key="2">
    <source>
        <dbReference type="ARBA" id="ARBA00023015"/>
    </source>
</evidence>
<sequence>MQLTPSDVEDRRLLIPFDKAGNHLLPAVVAIPGPGETSLYKIVISNARAQNNDWTMTLMHHPGKQAFMITRGWQGFVDWHNLEAMDLIRFCRPEPRPRNNHYLIECVENEKLLAENNVITRIISDKNIPEFKQENILVQLTFSGAMRFHLCIFEEQFRRLFPGKEIPAQIQYKAVRLKFTDAGNKDWCMKIEFHVGVGFYEVSERWREFVNHHKFETADEIQIYKPVQPLHSRHFLIDYVKSDEVWTNLTQHGKEKPDGGDDTQGDCGSYKGKEIAVGLGPLAPIPKQKTNKGSPDYQSSEGKESDETNHR</sequence>
<keyword evidence="2" id="KW-0805">Transcription regulation</keyword>
<keyword evidence="4" id="KW-0804">Transcription</keyword>
<dbReference type="InterPro" id="IPR015300">
    <property type="entry name" value="DNA-bd_pseudobarrel_sf"/>
</dbReference>
<comment type="caution">
    <text evidence="8">The sequence shown here is derived from an EMBL/GenBank/DDBJ whole genome shotgun (WGS) entry which is preliminary data.</text>
</comment>
<evidence type="ECO:0000256" key="4">
    <source>
        <dbReference type="ARBA" id="ARBA00023163"/>
    </source>
</evidence>
<dbReference type="Proteomes" id="UP000585474">
    <property type="component" value="Unassembled WGS sequence"/>
</dbReference>
<dbReference type="Gene3D" id="2.40.330.10">
    <property type="entry name" value="DNA-binding pseudobarrel domain"/>
    <property type="match status" value="2"/>
</dbReference>
<evidence type="ECO:0000313" key="9">
    <source>
        <dbReference type="Proteomes" id="UP000585474"/>
    </source>
</evidence>
<protein>
    <recommendedName>
        <fullName evidence="7">TF-B3 domain-containing protein</fullName>
    </recommendedName>
</protein>
<dbReference type="InterPro" id="IPR003340">
    <property type="entry name" value="B3_DNA-bd"/>
</dbReference>
<feature type="domain" description="TF-B3" evidence="7">
    <location>
        <begin position="1"/>
        <end position="110"/>
    </location>
</feature>
<evidence type="ECO:0000313" key="8">
    <source>
        <dbReference type="EMBL" id="GFY80578.1"/>
    </source>
</evidence>
<feature type="compositionally biased region" description="Basic and acidic residues" evidence="6">
    <location>
        <begin position="301"/>
        <end position="311"/>
    </location>
</feature>
<evidence type="ECO:0000256" key="5">
    <source>
        <dbReference type="ARBA" id="ARBA00023242"/>
    </source>
</evidence>
<dbReference type="EMBL" id="BJWL01000001">
    <property type="protein sequence ID" value="GFY80578.1"/>
    <property type="molecule type" value="Genomic_DNA"/>
</dbReference>
<dbReference type="InterPro" id="IPR044800">
    <property type="entry name" value="LEC2-like"/>
</dbReference>
<dbReference type="GO" id="GO:0003677">
    <property type="term" value="F:DNA binding"/>
    <property type="evidence" value="ECO:0007669"/>
    <property type="project" value="UniProtKB-KW"/>
</dbReference>
<evidence type="ECO:0000256" key="6">
    <source>
        <dbReference type="SAM" id="MobiDB-lite"/>
    </source>
</evidence>
<accession>A0A7J0E2F4</accession>
<dbReference type="GO" id="GO:0003700">
    <property type="term" value="F:DNA-binding transcription factor activity"/>
    <property type="evidence" value="ECO:0007669"/>
    <property type="project" value="InterPro"/>
</dbReference>
<dbReference type="SUPFAM" id="SSF101936">
    <property type="entry name" value="DNA-binding pseudobarrel domain"/>
    <property type="match status" value="1"/>
</dbReference>
<comment type="subcellular location">
    <subcellularLocation>
        <location evidence="1">Nucleus</location>
    </subcellularLocation>
</comment>
<dbReference type="PANTHER" id="PTHR31140:SF139">
    <property type="entry name" value="B3 DOMAIN-CONTAINING PROTEIN OS02G0455900-RELATED"/>
    <property type="match status" value="1"/>
</dbReference>